<evidence type="ECO:0000259" key="1">
    <source>
        <dbReference type="Pfam" id="PF03432"/>
    </source>
</evidence>
<gene>
    <name evidence="3" type="ORF">SAMN02746068_02204</name>
</gene>
<evidence type="ECO:0000259" key="2">
    <source>
        <dbReference type="Pfam" id="PF20874"/>
    </source>
</evidence>
<proteinExistence type="predicted"/>
<accession>A0A1K2HK71</accession>
<protein>
    <submittedName>
        <fullName evidence="3">Relaxase/Mobilisation nuclease domain-containing protein</fullName>
    </submittedName>
</protein>
<dbReference type="RefSeq" id="WP_031366958.1">
    <property type="nucleotide sequence ID" value="NZ_FPKS01000034.1"/>
</dbReference>
<sequence>MVVVKTMQVKTPERLTKSVKYILNPKKTNVPYVETDKDFPVTFSEDKKLMQLVSGHKISNVNFADQEFFLTKIMANAQNGNPDNSDMNNPNRVMAHHIVQSFSPDDNLTPEEIHELGRKTVLELTGGDHEFIVATHVDQDHIHNHIIFNTTNSTTLKKFRWQKGTTQSLRNISDKHADIAGANILSNTMKNSHKKYSAYQRKNNFKLEIKERLNFLLKHSTSITDFKEKAKALNLIIDDTGKNVKYRLADMKQIRNTRDDTLSKRGKYAMSNIEKIVSKNMSVFSLPEIKNEYDKFKKEKDDDFEMKILVEDWQVKEETKNGIYIDIDYGLLNGGSILIPSHQVNKIDDGNYNIFIKKKDYFYFTNSDDASKNKFMTGNTVA</sequence>
<dbReference type="Proteomes" id="UP000185655">
    <property type="component" value="Unassembled WGS sequence"/>
</dbReference>
<organism evidence="3 4">
    <name type="scientific">Pseudolactococcus chungangensis CAU 28 = DSM 22330</name>
    <dbReference type="NCBI Taxonomy" id="1122154"/>
    <lineage>
        <taxon>Bacteria</taxon>
        <taxon>Bacillati</taxon>
        <taxon>Bacillota</taxon>
        <taxon>Bacilli</taxon>
        <taxon>Lactobacillales</taxon>
        <taxon>Streptococcaceae</taxon>
        <taxon>Pseudolactococcus</taxon>
    </lineage>
</organism>
<dbReference type="Pfam" id="PF20874">
    <property type="entry name" value="Relaxase_M"/>
    <property type="match status" value="1"/>
</dbReference>
<dbReference type="InterPro" id="IPR005094">
    <property type="entry name" value="Endonuclease_MobA/VirD2"/>
</dbReference>
<feature type="non-terminal residue" evidence="3">
    <location>
        <position position="382"/>
    </location>
</feature>
<dbReference type="EMBL" id="FPKS01000034">
    <property type="protein sequence ID" value="SFZ77175.1"/>
    <property type="molecule type" value="Genomic_DNA"/>
</dbReference>
<feature type="domain" description="MobA/VirD2-like nuclease" evidence="1">
    <location>
        <begin position="44"/>
        <end position="175"/>
    </location>
</feature>
<reference evidence="3 4" key="1">
    <citation type="submission" date="2016-11" db="EMBL/GenBank/DDBJ databases">
        <authorList>
            <person name="Jaros S."/>
            <person name="Januszkiewicz K."/>
            <person name="Wedrychowicz H."/>
        </authorList>
    </citation>
    <scope>NUCLEOTIDE SEQUENCE [LARGE SCALE GENOMIC DNA]</scope>
    <source>
        <strain evidence="3 4">DSM 22330</strain>
    </source>
</reference>
<dbReference type="Pfam" id="PF03432">
    <property type="entry name" value="Relaxase"/>
    <property type="match status" value="1"/>
</dbReference>
<evidence type="ECO:0000313" key="3">
    <source>
        <dbReference type="EMBL" id="SFZ77175.1"/>
    </source>
</evidence>
<name>A0A1K2HK71_9LACT</name>
<dbReference type="STRING" id="1122154.SAMN02746068_02204"/>
<evidence type="ECO:0000313" key="4">
    <source>
        <dbReference type="Proteomes" id="UP000185655"/>
    </source>
</evidence>
<dbReference type="AlphaFoldDB" id="A0A1K2HK71"/>
<feature type="domain" description="Group II intron-interrupted relaxase LtrB central" evidence="2">
    <location>
        <begin position="304"/>
        <end position="381"/>
    </location>
</feature>
<dbReference type="InterPro" id="IPR048299">
    <property type="entry name" value="LtrB_central"/>
</dbReference>